<feature type="transmembrane region" description="Helical" evidence="8">
    <location>
        <begin position="113"/>
        <end position="133"/>
    </location>
</feature>
<evidence type="ECO:0000256" key="6">
    <source>
        <dbReference type="ARBA" id="ARBA00023136"/>
    </source>
</evidence>
<dbReference type="Proteomes" id="UP000019132">
    <property type="component" value="Unassembled WGS sequence"/>
</dbReference>
<proteinExistence type="predicted"/>
<dbReference type="GO" id="GO:0005743">
    <property type="term" value="C:mitochondrial inner membrane"/>
    <property type="evidence" value="ECO:0007669"/>
    <property type="project" value="UniProtKB-SubCell"/>
</dbReference>
<evidence type="ECO:0000256" key="1">
    <source>
        <dbReference type="ARBA" id="ARBA00004434"/>
    </source>
</evidence>
<dbReference type="VEuPathDB" id="FungiDB:PYU1_G001880"/>
<name>K3WA91_GLOUD</name>
<evidence type="ECO:0000259" key="9">
    <source>
        <dbReference type="PROSITE" id="PS51758"/>
    </source>
</evidence>
<evidence type="ECO:0000313" key="11">
    <source>
        <dbReference type="Proteomes" id="UP000019132"/>
    </source>
</evidence>
<keyword evidence="2 8" id="KW-0812">Transmembrane</keyword>
<dbReference type="Pfam" id="PF07766">
    <property type="entry name" value="LETM1_RBD"/>
    <property type="match status" value="1"/>
</dbReference>
<reference evidence="11" key="1">
    <citation type="journal article" date="2010" name="Genome Biol.">
        <title>Genome sequence of the necrotrophic plant pathogen Pythium ultimum reveals original pathogenicity mechanisms and effector repertoire.</title>
        <authorList>
            <person name="Levesque C.A."/>
            <person name="Brouwer H."/>
            <person name="Cano L."/>
            <person name="Hamilton J.P."/>
            <person name="Holt C."/>
            <person name="Huitema E."/>
            <person name="Raffaele S."/>
            <person name="Robideau G.P."/>
            <person name="Thines M."/>
            <person name="Win J."/>
            <person name="Zerillo M.M."/>
            <person name="Beakes G.W."/>
            <person name="Boore J.L."/>
            <person name="Busam D."/>
            <person name="Dumas B."/>
            <person name="Ferriera S."/>
            <person name="Fuerstenberg S.I."/>
            <person name="Gachon C.M."/>
            <person name="Gaulin E."/>
            <person name="Govers F."/>
            <person name="Grenville-Briggs L."/>
            <person name="Horner N."/>
            <person name="Hostetler J."/>
            <person name="Jiang R.H."/>
            <person name="Johnson J."/>
            <person name="Krajaejun T."/>
            <person name="Lin H."/>
            <person name="Meijer H.J."/>
            <person name="Moore B."/>
            <person name="Morris P."/>
            <person name="Phuntmart V."/>
            <person name="Puiu D."/>
            <person name="Shetty J."/>
            <person name="Stajich J.E."/>
            <person name="Tripathy S."/>
            <person name="Wawra S."/>
            <person name="van West P."/>
            <person name="Whitty B.R."/>
            <person name="Coutinho P.M."/>
            <person name="Henrissat B."/>
            <person name="Martin F."/>
            <person name="Thomas P.D."/>
            <person name="Tyler B.M."/>
            <person name="De Vries R.P."/>
            <person name="Kamoun S."/>
            <person name="Yandell M."/>
            <person name="Tisserat N."/>
            <person name="Buell C.R."/>
        </authorList>
    </citation>
    <scope>NUCLEOTIDE SEQUENCE</scope>
    <source>
        <strain evidence="11">DAOM:BR144</strain>
    </source>
</reference>
<dbReference type="GO" id="GO:0030003">
    <property type="term" value="P:intracellular monoatomic cation homeostasis"/>
    <property type="evidence" value="ECO:0007669"/>
    <property type="project" value="TreeGrafter"/>
</dbReference>
<dbReference type="OMA" id="EGGVHNM"/>
<keyword evidence="6 8" id="KW-0472">Membrane</keyword>
<keyword evidence="4 8" id="KW-1133">Transmembrane helix</keyword>
<dbReference type="InterPro" id="IPR033122">
    <property type="entry name" value="LETM1-like_RBD"/>
</dbReference>
<dbReference type="eggNOG" id="KOG4263">
    <property type="taxonomic scope" value="Eukaryota"/>
</dbReference>
<evidence type="ECO:0000256" key="8">
    <source>
        <dbReference type="SAM" id="Phobius"/>
    </source>
</evidence>
<evidence type="ECO:0000256" key="4">
    <source>
        <dbReference type="ARBA" id="ARBA00022989"/>
    </source>
</evidence>
<evidence type="ECO:0000256" key="5">
    <source>
        <dbReference type="ARBA" id="ARBA00023128"/>
    </source>
</evidence>
<keyword evidence="3" id="KW-0999">Mitochondrion inner membrane</keyword>
<dbReference type="GO" id="GO:0043022">
    <property type="term" value="F:ribosome binding"/>
    <property type="evidence" value="ECO:0007669"/>
    <property type="project" value="InterPro"/>
</dbReference>
<dbReference type="AlphaFoldDB" id="K3WA91"/>
<dbReference type="STRING" id="431595.K3WA91"/>
<evidence type="ECO:0000256" key="3">
    <source>
        <dbReference type="ARBA" id="ARBA00022792"/>
    </source>
</evidence>
<evidence type="ECO:0000256" key="7">
    <source>
        <dbReference type="PROSITE-ProRule" id="PRU01094"/>
    </source>
</evidence>
<dbReference type="HOGENOM" id="CLU_805307_0_0_1"/>
<keyword evidence="11" id="KW-1185">Reference proteome</keyword>
<feature type="domain" description="Letm1 RBD" evidence="9">
    <location>
        <begin position="150"/>
        <end position="336"/>
    </location>
</feature>
<sequence>MMMMMHVHAARASRSATLLRQCHPQLQAIVVPRSFSTNVPKDDDDASKKELSPFQRLQKWMQPFVHGSKELYLENKQAWQIRSRLKASGGEAMLTRQEMMVLRQAHRDLLKSLPLLAFFAIPLVGYAAPLVGYQFPKQLLPWQFWRPDQKTEFFRQDAEAKAAFYPELVKLLIQIDNKEKLLKELLESKRGLNPEQAGEFVPFFDENGPADLSKLSAHHVHVLTRSVALFPAFSALTQLIPKSFLQQHLAKRMDELRVDDQMLLKEGIEQLSLSELEFACEERGIVRGYGDIEALRAALREWLSMYDTDHANAPQLPASLLLHAPAMVRFSASKTA</sequence>
<comment type="subcellular location">
    <subcellularLocation>
        <location evidence="1">Mitochondrion inner membrane</location>
        <topology evidence="1">Single-pass membrane protein</topology>
    </subcellularLocation>
</comment>
<dbReference type="InterPro" id="IPR044202">
    <property type="entry name" value="LETM1/MDM38-like"/>
</dbReference>
<accession>K3WA91</accession>
<protein>
    <recommendedName>
        <fullName evidence="9">Letm1 RBD domain-containing protein</fullName>
    </recommendedName>
</protein>
<dbReference type="EnsemblProtists" id="PYU1_T001882">
    <property type="protein sequence ID" value="PYU1_T001882"/>
    <property type="gene ID" value="PYU1_G001880"/>
</dbReference>
<dbReference type="InParanoid" id="K3WA91"/>
<dbReference type="PANTHER" id="PTHR14009">
    <property type="entry name" value="LEUCINE ZIPPER-EF-HAND CONTAINING TRANSMEMBRANE PROTEIN"/>
    <property type="match status" value="1"/>
</dbReference>
<dbReference type="PROSITE" id="PS51758">
    <property type="entry name" value="LETM1_RBD"/>
    <property type="match status" value="1"/>
</dbReference>
<evidence type="ECO:0000256" key="2">
    <source>
        <dbReference type="ARBA" id="ARBA00022692"/>
    </source>
</evidence>
<dbReference type="PANTHER" id="PTHR14009:SF1">
    <property type="entry name" value="MITOCHONDRIAL PROTON_CALCIUM EXCHANGER PROTEIN"/>
    <property type="match status" value="1"/>
</dbReference>
<dbReference type="EMBL" id="GL376634">
    <property type="status" value="NOT_ANNOTATED_CDS"/>
    <property type="molecule type" value="Genomic_DNA"/>
</dbReference>
<reference evidence="11" key="2">
    <citation type="submission" date="2010-04" db="EMBL/GenBank/DDBJ databases">
        <authorList>
            <person name="Buell R."/>
            <person name="Hamilton J."/>
            <person name="Hostetler J."/>
        </authorList>
    </citation>
    <scope>NUCLEOTIDE SEQUENCE [LARGE SCALE GENOMIC DNA]</scope>
    <source>
        <strain evidence="11">DAOM:BR144</strain>
    </source>
</reference>
<evidence type="ECO:0000313" key="10">
    <source>
        <dbReference type="EnsemblProtists" id="PYU1_T001882"/>
    </source>
</evidence>
<organism evidence="10 11">
    <name type="scientific">Globisporangium ultimum (strain ATCC 200006 / CBS 805.95 / DAOM BR144)</name>
    <name type="common">Pythium ultimum</name>
    <dbReference type="NCBI Taxonomy" id="431595"/>
    <lineage>
        <taxon>Eukaryota</taxon>
        <taxon>Sar</taxon>
        <taxon>Stramenopiles</taxon>
        <taxon>Oomycota</taxon>
        <taxon>Peronosporomycetes</taxon>
        <taxon>Pythiales</taxon>
        <taxon>Pythiaceae</taxon>
        <taxon>Globisporangium</taxon>
    </lineage>
</organism>
<keyword evidence="5 7" id="KW-0496">Mitochondrion</keyword>
<reference evidence="10" key="3">
    <citation type="submission" date="2015-02" db="UniProtKB">
        <authorList>
            <consortium name="EnsemblProtists"/>
        </authorList>
    </citation>
    <scope>IDENTIFICATION</scope>
    <source>
        <strain evidence="10">DAOM BR144</strain>
    </source>
</reference>